<evidence type="ECO:0000313" key="14">
    <source>
        <dbReference type="Proteomes" id="UP000007464"/>
    </source>
</evidence>
<evidence type="ECO:0000256" key="7">
    <source>
        <dbReference type="ARBA" id="ARBA00023002"/>
    </source>
</evidence>
<organism evidence="13 14">
    <name type="scientific">Blochmanniella vafra (strain BVAF)</name>
    <dbReference type="NCBI Taxonomy" id="859654"/>
    <lineage>
        <taxon>Bacteria</taxon>
        <taxon>Pseudomonadati</taxon>
        <taxon>Pseudomonadota</taxon>
        <taxon>Gammaproteobacteria</taxon>
        <taxon>Enterobacterales</taxon>
        <taxon>Enterobacteriaceae</taxon>
        <taxon>ant endosymbionts</taxon>
        <taxon>Candidatus Blochmanniella</taxon>
    </lineage>
</organism>
<name>E8Q6K2_BLOVB</name>
<comment type="pathway">
    <text evidence="2 12">One-carbon metabolism; tetrahydrofolate interconversion.</text>
</comment>
<dbReference type="OrthoDB" id="9812555at2"/>
<dbReference type="GO" id="GO:0005829">
    <property type="term" value="C:cytosol"/>
    <property type="evidence" value="ECO:0007669"/>
    <property type="project" value="InterPro"/>
</dbReference>
<accession>E8Q6K2</accession>
<dbReference type="HOGENOM" id="CLU_025841_0_0_6"/>
<dbReference type="CDD" id="cd00537">
    <property type="entry name" value="MTHFR"/>
    <property type="match status" value="1"/>
</dbReference>
<evidence type="ECO:0000256" key="9">
    <source>
        <dbReference type="ARBA" id="ARBA00023167"/>
    </source>
</evidence>
<dbReference type="PANTHER" id="PTHR45754:SF3">
    <property type="entry name" value="METHYLENETETRAHYDROFOLATE REDUCTASE (NADPH)"/>
    <property type="match status" value="1"/>
</dbReference>
<evidence type="ECO:0000256" key="12">
    <source>
        <dbReference type="RuleBase" id="RU003862"/>
    </source>
</evidence>
<evidence type="ECO:0000256" key="8">
    <source>
        <dbReference type="ARBA" id="ARBA00023027"/>
    </source>
</evidence>
<dbReference type="GO" id="GO:0035999">
    <property type="term" value="P:tetrahydrofolate interconversion"/>
    <property type="evidence" value="ECO:0007669"/>
    <property type="project" value="UniProtKB-UniPathway"/>
</dbReference>
<evidence type="ECO:0000256" key="6">
    <source>
        <dbReference type="ARBA" id="ARBA00022827"/>
    </source>
</evidence>
<comment type="catalytic activity">
    <reaction evidence="11">
        <text>(6S)-5-methyl-5,6,7,8-tetrahydrofolate + NAD(+) = (6R)-5,10-methylene-5,6,7,8-tetrahydrofolate + NADH + H(+)</text>
        <dbReference type="Rhea" id="RHEA:19821"/>
        <dbReference type="ChEBI" id="CHEBI:15378"/>
        <dbReference type="ChEBI" id="CHEBI:15636"/>
        <dbReference type="ChEBI" id="CHEBI:18608"/>
        <dbReference type="ChEBI" id="CHEBI:57540"/>
        <dbReference type="ChEBI" id="CHEBI:57945"/>
        <dbReference type="EC" id="1.5.1.54"/>
    </reaction>
    <physiologicalReaction direction="right-to-left" evidence="11">
        <dbReference type="Rhea" id="RHEA:19823"/>
    </physiologicalReaction>
</comment>
<dbReference type="InterPro" id="IPR003171">
    <property type="entry name" value="Mehydrof_redctse-like"/>
</dbReference>
<dbReference type="Gene3D" id="3.20.20.220">
    <property type="match status" value="1"/>
</dbReference>
<comment type="pathway">
    <text evidence="10">Amino-acid biosynthesis; L-methionine biosynthesis via de novo pathway.</text>
</comment>
<proteinExistence type="inferred from homology"/>
<reference evidence="13 14" key="1">
    <citation type="journal article" date="2010" name="BMC Genomics">
        <title>Unprecedented loss of ammonia assimilation capability in a urease-encoding bacterial mutualist.</title>
        <authorList>
            <person name="Williams L.E."/>
            <person name="Wernegreen J.J."/>
        </authorList>
    </citation>
    <scope>NUCLEOTIDE SEQUENCE [LARGE SCALE GENOMIC DNA]</scope>
    <source>
        <strain evidence="13 14">BVAF</strain>
    </source>
</reference>
<dbReference type="RefSeq" id="WP_013516896.1">
    <property type="nucleotide sequence ID" value="NC_014909.2"/>
</dbReference>
<dbReference type="NCBIfam" id="NF006950">
    <property type="entry name" value="PRK09432.1"/>
    <property type="match status" value="1"/>
</dbReference>
<dbReference type="PANTHER" id="PTHR45754">
    <property type="entry name" value="METHYLENETETRAHYDROFOLATE REDUCTASE"/>
    <property type="match status" value="1"/>
</dbReference>
<dbReference type="EC" id="1.5.1.54" evidence="12"/>
<dbReference type="FunFam" id="3.20.20.220:FF:000001">
    <property type="entry name" value="Methylenetetrahydrofolate reductase"/>
    <property type="match status" value="1"/>
</dbReference>
<evidence type="ECO:0000256" key="10">
    <source>
        <dbReference type="ARBA" id="ARBA00034478"/>
    </source>
</evidence>
<dbReference type="STRING" id="859654.BVAF_600"/>
<keyword evidence="14" id="KW-1185">Reference proteome</keyword>
<evidence type="ECO:0000256" key="2">
    <source>
        <dbReference type="ARBA" id="ARBA00004777"/>
    </source>
</evidence>
<dbReference type="GO" id="GO:0009086">
    <property type="term" value="P:methionine biosynthetic process"/>
    <property type="evidence" value="ECO:0007669"/>
    <property type="project" value="UniProtKB-KW"/>
</dbReference>
<dbReference type="EMBL" id="CP002189">
    <property type="protein sequence ID" value="ADV33971.1"/>
    <property type="molecule type" value="Genomic_DNA"/>
</dbReference>
<keyword evidence="7 12" id="KW-0560">Oxidoreductase</keyword>
<comment type="cofactor">
    <cofactor evidence="1 12">
        <name>FAD</name>
        <dbReference type="ChEBI" id="CHEBI:57692"/>
    </cofactor>
</comment>
<dbReference type="GO" id="GO:0106312">
    <property type="term" value="F:methylenetetrahydrofolate reductase (NADH) activity"/>
    <property type="evidence" value="ECO:0007669"/>
    <property type="project" value="UniProtKB-EC"/>
</dbReference>
<dbReference type="InterPro" id="IPR029041">
    <property type="entry name" value="FAD-linked_oxidoreductase-like"/>
</dbReference>
<dbReference type="Proteomes" id="UP000007464">
    <property type="component" value="Chromosome"/>
</dbReference>
<evidence type="ECO:0000256" key="4">
    <source>
        <dbReference type="ARBA" id="ARBA00022605"/>
    </source>
</evidence>
<gene>
    <name evidence="13" type="primary">metF</name>
    <name evidence="13" type="ordered locus">BVAF_600</name>
</gene>
<evidence type="ECO:0000256" key="5">
    <source>
        <dbReference type="ARBA" id="ARBA00022630"/>
    </source>
</evidence>
<dbReference type="KEGG" id="bva:BVAF_600"/>
<dbReference type="GO" id="GO:0071949">
    <property type="term" value="F:FAD binding"/>
    <property type="evidence" value="ECO:0007669"/>
    <property type="project" value="TreeGrafter"/>
</dbReference>
<dbReference type="InterPro" id="IPR004620">
    <property type="entry name" value="MTHF_reductase_bac"/>
</dbReference>
<comment type="similarity">
    <text evidence="3 12">Belongs to the methylenetetrahydrofolate reductase family.</text>
</comment>
<evidence type="ECO:0000256" key="1">
    <source>
        <dbReference type="ARBA" id="ARBA00001974"/>
    </source>
</evidence>
<keyword evidence="9" id="KW-0486">Methionine biosynthesis</keyword>
<sequence length="298" mass="34323">MSMFHATQQEILNRYLVELKENISVSFEFFPPKNAEMEKVLWHSVNKLSKLGPDFVSVTYGAYSGRREYTNRIIKDIKERTGLIAAPHLTCIDTTPEILRNIAWEYWNNNIRNIVALRGDQVVQRHSSSMYAVDLVSLLREVGDFDIAVAAYPEVHPEAKTPQSDLINLKKKIDAGASKVITQFFFDVEQYLRFRDLCVSVGIEIEIIPGILPIFNFSQLKRFITFTKVKVPNWMCIIFDGLDQDLDTQKMLGVFIAIDMVKILVKEGVRNFHFYTLNRSDLTYAVCHALGVKNKRHK</sequence>
<keyword evidence="8" id="KW-0520">NAD</keyword>
<keyword evidence="6 12" id="KW-0274">FAD</keyword>
<dbReference type="Pfam" id="PF02219">
    <property type="entry name" value="MTHFR"/>
    <property type="match status" value="1"/>
</dbReference>
<dbReference type="AlphaFoldDB" id="E8Q6K2"/>
<evidence type="ECO:0000256" key="3">
    <source>
        <dbReference type="ARBA" id="ARBA00006743"/>
    </source>
</evidence>
<dbReference type="NCBIfam" id="TIGR00676">
    <property type="entry name" value="fadh2"/>
    <property type="match status" value="1"/>
</dbReference>
<dbReference type="UniPathway" id="UPA00193"/>
<keyword evidence="5 12" id="KW-0285">Flavoprotein</keyword>
<protein>
    <recommendedName>
        <fullName evidence="12">Methylenetetrahydrofolate reductase</fullName>
        <ecNumber evidence="12">1.5.1.54</ecNumber>
    </recommendedName>
</protein>
<evidence type="ECO:0000256" key="11">
    <source>
        <dbReference type="ARBA" id="ARBA00048628"/>
    </source>
</evidence>
<keyword evidence="4" id="KW-0028">Amino-acid biosynthesis</keyword>
<evidence type="ECO:0000313" key="13">
    <source>
        <dbReference type="EMBL" id="ADV33971.1"/>
    </source>
</evidence>
<dbReference type="SUPFAM" id="SSF51730">
    <property type="entry name" value="FAD-linked oxidoreductase"/>
    <property type="match status" value="1"/>
</dbReference>